<dbReference type="InterPro" id="IPR038062">
    <property type="entry name" value="ScdA-like_N_sf"/>
</dbReference>
<dbReference type="PANTHER" id="PTHR39341:SF1">
    <property type="entry name" value="DUF1858 DOMAIN-CONTAINING PROTEIN"/>
    <property type="match status" value="1"/>
</dbReference>
<organism evidence="2 3">
    <name type="scientific">Laedolimicola ammoniilytica</name>
    <dbReference type="NCBI Taxonomy" id="2981771"/>
    <lineage>
        <taxon>Bacteria</taxon>
        <taxon>Bacillati</taxon>
        <taxon>Bacillota</taxon>
        <taxon>Clostridia</taxon>
        <taxon>Lachnospirales</taxon>
        <taxon>Lachnospiraceae</taxon>
        <taxon>Laedolimicola</taxon>
    </lineage>
</organism>
<dbReference type="Proteomes" id="UP001652461">
    <property type="component" value="Unassembled WGS sequence"/>
</dbReference>
<evidence type="ECO:0000259" key="1">
    <source>
        <dbReference type="Pfam" id="PF08984"/>
    </source>
</evidence>
<protein>
    <submittedName>
        <fullName evidence="2">DUF1858 domain-containing protein</fullName>
    </submittedName>
</protein>
<keyword evidence="3" id="KW-1185">Reference proteome</keyword>
<reference evidence="2 3" key="1">
    <citation type="journal article" date="2021" name="ISME Commun">
        <title>Automated analysis of genomic sequences facilitates high-throughput and comprehensive description of bacteria.</title>
        <authorList>
            <person name="Hitch T.C.A."/>
        </authorList>
    </citation>
    <scope>NUCLEOTIDE SEQUENCE [LARGE SCALE GENOMIC DNA]</scope>
    <source>
        <strain evidence="2 3">Sanger_04</strain>
    </source>
</reference>
<evidence type="ECO:0000313" key="2">
    <source>
        <dbReference type="EMBL" id="MCU6698148.1"/>
    </source>
</evidence>
<accession>A0ABT2S0N0</accession>
<feature type="domain" description="DUF1858" evidence="1">
    <location>
        <begin position="5"/>
        <end position="57"/>
    </location>
</feature>
<proteinExistence type="predicted"/>
<dbReference type="PANTHER" id="PTHR39341">
    <property type="entry name" value="BSL7085 PROTEIN"/>
    <property type="match status" value="1"/>
</dbReference>
<dbReference type="SUPFAM" id="SSF140683">
    <property type="entry name" value="SP0561-like"/>
    <property type="match status" value="1"/>
</dbReference>
<dbReference type="Pfam" id="PF08984">
    <property type="entry name" value="DUF1858"/>
    <property type="match status" value="1"/>
</dbReference>
<dbReference type="RefSeq" id="WP_158365077.1">
    <property type="nucleotide sequence ID" value="NZ_JAOQKC010000026.1"/>
</dbReference>
<dbReference type="InterPro" id="IPR023883">
    <property type="entry name" value="CHP03980_redox-disulphide"/>
</dbReference>
<dbReference type="InterPro" id="IPR015077">
    <property type="entry name" value="DUF1858"/>
</dbReference>
<gene>
    <name evidence="2" type="ORF">OCV63_14790</name>
</gene>
<dbReference type="EMBL" id="JAOQKC010000026">
    <property type="protein sequence ID" value="MCU6698148.1"/>
    <property type="molecule type" value="Genomic_DNA"/>
</dbReference>
<dbReference type="Gene3D" id="1.10.3910.10">
    <property type="entry name" value="SP0561-like"/>
    <property type="match status" value="1"/>
</dbReference>
<name>A0ABT2S0N0_9FIRM</name>
<dbReference type="NCBIfam" id="TIGR03980">
    <property type="entry name" value="prismane_assoc"/>
    <property type="match status" value="1"/>
</dbReference>
<sequence length="70" mass="7482">MAQVNKDMLIADVLKTDENMAGILMREGMHCVGCPAHQMESLGEAAMVHGIDPDTLVARLNAFLAASQQA</sequence>
<comment type="caution">
    <text evidence="2">The sequence shown here is derived from an EMBL/GenBank/DDBJ whole genome shotgun (WGS) entry which is preliminary data.</text>
</comment>
<evidence type="ECO:0000313" key="3">
    <source>
        <dbReference type="Proteomes" id="UP001652461"/>
    </source>
</evidence>